<evidence type="ECO:0000256" key="5">
    <source>
        <dbReference type="ARBA" id="ARBA00022840"/>
    </source>
</evidence>
<evidence type="ECO:0000256" key="3">
    <source>
        <dbReference type="ARBA" id="ARBA00022741"/>
    </source>
</evidence>
<name>A0ABR1ZFU3_9ROSI</name>
<dbReference type="Pfam" id="PF08423">
    <property type="entry name" value="Rad51"/>
    <property type="match status" value="1"/>
</dbReference>
<comment type="subcellular location">
    <subcellularLocation>
        <location evidence="1">Nucleus</location>
    </subcellularLocation>
</comment>
<dbReference type="SUPFAM" id="SSF52540">
    <property type="entry name" value="P-loop containing nucleoside triphosphate hydrolases"/>
    <property type="match status" value="1"/>
</dbReference>
<evidence type="ECO:0000313" key="12">
    <source>
        <dbReference type="Proteomes" id="UP001472677"/>
    </source>
</evidence>
<sequence length="431" mass="47984">MERFRWRHGCEEIREKDGKKDKGEYWHWGFEFLTLCFCFGSGGQLATTPAVKARLLSAALFIAGGSDHVVLVAPYEVVEPYIRPSLWALESNFQAEDELKKRRRLFSSFSISSLVKYMAPLKNLETEYPIIDPSFRKFCASHGIFSVEDFLIHDLYMLAAFAEQDISSERLKEMICISHGGMEWNCWKMLKGINMIDLLLGGGIHIGQLTELVGPSSSGKTQVCLQTASNVASNHMVLYIDTSNSFSPERIAYFLGKIIDVASAQAKNQILQKVMSNILCHSVFDIFAMFDVLHQLESHLRYQDAGGCQMRLLIVDSISLLISPVLGSSSTQGRALMLSAGYLLKKLAHQHNLAVLVINHTVGGEGGCSKPALGDSWKSIPHSRLFLSCVRGSNDYNALILKHPSMDQPLQDDTSIGSRERNFIDLGIGID</sequence>
<evidence type="ECO:0000256" key="6">
    <source>
        <dbReference type="ARBA" id="ARBA00023125"/>
    </source>
</evidence>
<organism evidence="11 12">
    <name type="scientific">Hibiscus sabdariffa</name>
    <name type="common">roselle</name>
    <dbReference type="NCBI Taxonomy" id="183260"/>
    <lineage>
        <taxon>Eukaryota</taxon>
        <taxon>Viridiplantae</taxon>
        <taxon>Streptophyta</taxon>
        <taxon>Embryophyta</taxon>
        <taxon>Tracheophyta</taxon>
        <taxon>Spermatophyta</taxon>
        <taxon>Magnoliopsida</taxon>
        <taxon>eudicotyledons</taxon>
        <taxon>Gunneridae</taxon>
        <taxon>Pentapetalae</taxon>
        <taxon>rosids</taxon>
        <taxon>malvids</taxon>
        <taxon>Malvales</taxon>
        <taxon>Malvaceae</taxon>
        <taxon>Malvoideae</taxon>
        <taxon>Hibiscus</taxon>
    </lineage>
</organism>
<evidence type="ECO:0000256" key="8">
    <source>
        <dbReference type="ARBA" id="ARBA00023204"/>
    </source>
</evidence>
<keyword evidence="6" id="KW-0238">DNA-binding</keyword>
<evidence type="ECO:0000256" key="1">
    <source>
        <dbReference type="ARBA" id="ARBA00004123"/>
    </source>
</evidence>
<keyword evidence="4" id="KW-0227">DNA damage</keyword>
<feature type="domain" description="RecA family profile 1" evidence="10">
    <location>
        <begin position="185"/>
        <end position="361"/>
    </location>
</feature>
<keyword evidence="9" id="KW-0539">Nucleus</keyword>
<evidence type="ECO:0000256" key="9">
    <source>
        <dbReference type="ARBA" id="ARBA00023242"/>
    </source>
</evidence>
<dbReference type="Proteomes" id="UP001472677">
    <property type="component" value="Unassembled WGS sequence"/>
</dbReference>
<reference evidence="11 12" key="1">
    <citation type="journal article" date="2024" name="G3 (Bethesda)">
        <title>Genome assembly of Hibiscus sabdariffa L. provides insights into metabolisms of medicinal natural products.</title>
        <authorList>
            <person name="Kim T."/>
        </authorList>
    </citation>
    <scope>NUCLEOTIDE SEQUENCE [LARGE SCALE GENOMIC DNA]</scope>
    <source>
        <strain evidence="11">TK-2024</strain>
        <tissue evidence="11">Old leaves</tissue>
    </source>
</reference>
<comment type="caution">
    <text evidence="11">The sequence shown here is derived from an EMBL/GenBank/DDBJ whole genome shotgun (WGS) entry which is preliminary data.</text>
</comment>
<evidence type="ECO:0000256" key="7">
    <source>
        <dbReference type="ARBA" id="ARBA00023172"/>
    </source>
</evidence>
<protein>
    <recommendedName>
        <fullName evidence="10">RecA family profile 1 domain-containing protein</fullName>
    </recommendedName>
</protein>
<dbReference type="InterPro" id="IPR047323">
    <property type="entry name" value="Rad51D_C"/>
</dbReference>
<dbReference type="EMBL" id="JBBPBM010002307">
    <property type="protein sequence ID" value="KAK8479316.1"/>
    <property type="molecule type" value="Genomic_DNA"/>
</dbReference>
<accession>A0ABR1ZFU3</accession>
<dbReference type="InterPro" id="IPR013632">
    <property type="entry name" value="Rad51_C"/>
</dbReference>
<dbReference type="PANTHER" id="PTHR46457:SF1">
    <property type="entry name" value="DNA REPAIR PROTEIN RAD51 HOMOLOG 4"/>
    <property type="match status" value="1"/>
</dbReference>
<dbReference type="InterPro" id="IPR027417">
    <property type="entry name" value="P-loop_NTPase"/>
</dbReference>
<comment type="similarity">
    <text evidence="2">Belongs to the RecA family. RAD51 subfamily.</text>
</comment>
<keyword evidence="12" id="KW-1185">Reference proteome</keyword>
<dbReference type="InterPro" id="IPR051988">
    <property type="entry name" value="HRR_RAD51_Paralog"/>
</dbReference>
<evidence type="ECO:0000259" key="10">
    <source>
        <dbReference type="PROSITE" id="PS50162"/>
    </source>
</evidence>
<evidence type="ECO:0000256" key="4">
    <source>
        <dbReference type="ARBA" id="ARBA00022763"/>
    </source>
</evidence>
<evidence type="ECO:0000313" key="11">
    <source>
        <dbReference type="EMBL" id="KAK8479316.1"/>
    </source>
</evidence>
<keyword evidence="8" id="KW-0234">DNA repair</keyword>
<proteinExistence type="inferred from homology"/>
<keyword evidence="7" id="KW-0233">DNA recombination</keyword>
<dbReference type="PANTHER" id="PTHR46457">
    <property type="entry name" value="DNA REPAIR PROTEIN RAD51 HOMOLOG 4"/>
    <property type="match status" value="1"/>
</dbReference>
<gene>
    <name evidence="11" type="ORF">V6N12_025699</name>
</gene>
<dbReference type="Gene3D" id="3.40.50.300">
    <property type="entry name" value="P-loop containing nucleotide triphosphate hydrolases"/>
    <property type="match status" value="1"/>
</dbReference>
<dbReference type="CDD" id="cd19489">
    <property type="entry name" value="Rad51D"/>
    <property type="match status" value="1"/>
</dbReference>
<dbReference type="PROSITE" id="PS50162">
    <property type="entry name" value="RECA_2"/>
    <property type="match status" value="1"/>
</dbReference>
<dbReference type="InterPro" id="IPR020588">
    <property type="entry name" value="RecA_ATP-bd"/>
</dbReference>
<evidence type="ECO:0000256" key="2">
    <source>
        <dbReference type="ARBA" id="ARBA00007095"/>
    </source>
</evidence>
<keyword evidence="3" id="KW-0547">Nucleotide-binding</keyword>
<keyword evidence="5" id="KW-0067">ATP-binding</keyword>